<name>W6MS32_9ASCO</name>
<reference evidence="1" key="2">
    <citation type="submission" date="2014-02" db="EMBL/GenBank/DDBJ databases">
        <title>Complete DNA sequence of /Kuraishia capsulata/ illustrates novel genomic features among budding yeasts (/Saccharomycotina/).</title>
        <authorList>
            <person name="Morales L."/>
            <person name="Noel B."/>
            <person name="Porcel B."/>
            <person name="Marcet-Houben M."/>
            <person name="Hullo M-F."/>
            <person name="Sacerdot C."/>
            <person name="Tekaia F."/>
            <person name="Leh-Louis V."/>
            <person name="Despons L."/>
            <person name="Khanna V."/>
            <person name="Aury J-M."/>
            <person name="Barbe V."/>
            <person name="Couloux A."/>
            <person name="Labadie K."/>
            <person name="Pelletier E."/>
            <person name="Souciet J-L."/>
            <person name="Boekhout T."/>
            <person name="Gabaldon T."/>
            <person name="Wincker P."/>
            <person name="Dujon B."/>
        </authorList>
    </citation>
    <scope>NUCLEOTIDE SEQUENCE</scope>
    <source>
        <strain evidence="1">CBS 1993</strain>
    </source>
</reference>
<evidence type="ECO:0000313" key="2">
    <source>
        <dbReference type="Proteomes" id="UP000019384"/>
    </source>
</evidence>
<dbReference type="Proteomes" id="UP000019384">
    <property type="component" value="Unassembled WGS sequence"/>
</dbReference>
<proteinExistence type="predicted"/>
<dbReference type="GeneID" id="34521392"/>
<sequence>MRGLWCDYTFQSHKSQGRKSQGHKSQGDWLAALGVTLRAHHLTWVSMRGPSKRDFPASVGYQSPWYEEYSLVESHSARLNTALTCGKAVVRIGVIHPLRTTDWLLGHVRLLTLKDRNAWTTSIT</sequence>
<dbReference type="OrthoDB" id="2579248at2759"/>
<protein>
    <submittedName>
        <fullName evidence="1">Uncharacterized protein</fullName>
    </submittedName>
</protein>
<organism evidence="1 2">
    <name type="scientific">Kuraishia capsulata CBS 1993</name>
    <dbReference type="NCBI Taxonomy" id="1382522"/>
    <lineage>
        <taxon>Eukaryota</taxon>
        <taxon>Fungi</taxon>
        <taxon>Dikarya</taxon>
        <taxon>Ascomycota</taxon>
        <taxon>Saccharomycotina</taxon>
        <taxon>Pichiomycetes</taxon>
        <taxon>Pichiales</taxon>
        <taxon>Pichiaceae</taxon>
        <taxon>Kuraishia</taxon>
    </lineage>
</organism>
<accession>W6MS32</accession>
<dbReference type="InterPro" id="IPR053161">
    <property type="entry name" value="Ulvan_degrading_GH"/>
</dbReference>
<dbReference type="AlphaFoldDB" id="W6MS32"/>
<gene>
    <name evidence="1" type="ORF">KUCA_T00003992001</name>
</gene>
<dbReference type="RefSeq" id="XP_022460004.1">
    <property type="nucleotide sequence ID" value="XM_022602464.1"/>
</dbReference>
<reference evidence="1" key="1">
    <citation type="submission" date="2013-12" db="EMBL/GenBank/DDBJ databases">
        <authorList>
            <person name="Genoscope - CEA"/>
        </authorList>
    </citation>
    <scope>NUCLEOTIDE SEQUENCE</scope>
    <source>
        <strain evidence="1">CBS 1993</strain>
    </source>
</reference>
<dbReference type="STRING" id="1382522.W6MS32"/>
<dbReference type="EMBL" id="HG793128">
    <property type="protein sequence ID" value="CDK28012.1"/>
    <property type="molecule type" value="Genomic_DNA"/>
</dbReference>
<dbReference type="PANTHER" id="PTHR36848">
    <property type="entry name" value="DNA-BINDING PROTEIN (PUTATIVE SECRETED PROTEIN)-RELATED"/>
    <property type="match status" value="1"/>
</dbReference>
<dbReference type="PANTHER" id="PTHR36848:SF2">
    <property type="entry name" value="SECRETED PROTEIN"/>
    <property type="match status" value="1"/>
</dbReference>
<evidence type="ECO:0000313" key="1">
    <source>
        <dbReference type="EMBL" id="CDK28012.1"/>
    </source>
</evidence>
<keyword evidence="2" id="KW-1185">Reference proteome</keyword>
<dbReference type="HOGENOM" id="CLU_2004270_0_0_1"/>